<comment type="caution">
    <text evidence="3">The sequence shown here is derived from an EMBL/GenBank/DDBJ whole genome shotgun (WGS) entry which is preliminary data.</text>
</comment>
<accession>A0ABN2LVA5</accession>
<dbReference type="RefSeq" id="WP_344129151.1">
    <property type="nucleotide sequence ID" value="NZ_BAAALT010000056.1"/>
</dbReference>
<dbReference type="Proteomes" id="UP001500218">
    <property type="component" value="Unassembled WGS sequence"/>
</dbReference>
<evidence type="ECO:0000259" key="2">
    <source>
        <dbReference type="Pfam" id="PF13828"/>
    </source>
</evidence>
<protein>
    <recommendedName>
        <fullName evidence="2">DUF4190 domain-containing protein</fullName>
    </recommendedName>
</protein>
<proteinExistence type="predicted"/>
<evidence type="ECO:0000313" key="3">
    <source>
        <dbReference type="EMBL" id="GAA1800355.1"/>
    </source>
</evidence>
<dbReference type="Pfam" id="PF13828">
    <property type="entry name" value="DUF4190"/>
    <property type="match status" value="1"/>
</dbReference>
<keyword evidence="1" id="KW-0812">Transmembrane</keyword>
<feature type="transmembrane region" description="Helical" evidence="1">
    <location>
        <begin position="83"/>
        <end position="102"/>
    </location>
</feature>
<feature type="domain" description="DUF4190" evidence="2">
    <location>
        <begin position="42"/>
        <end position="93"/>
    </location>
</feature>
<name>A0ABN2LVA5_9ACTN</name>
<feature type="transmembrane region" description="Helical" evidence="1">
    <location>
        <begin position="41"/>
        <end position="63"/>
    </location>
</feature>
<keyword evidence="4" id="KW-1185">Reference proteome</keyword>
<keyword evidence="1" id="KW-0472">Membrane</keyword>
<reference evidence="3 4" key="1">
    <citation type="journal article" date="2019" name="Int. J. Syst. Evol. Microbiol.">
        <title>The Global Catalogue of Microorganisms (GCM) 10K type strain sequencing project: providing services to taxonomists for standard genome sequencing and annotation.</title>
        <authorList>
            <consortium name="The Broad Institute Genomics Platform"/>
            <consortium name="The Broad Institute Genome Sequencing Center for Infectious Disease"/>
            <person name="Wu L."/>
            <person name="Ma J."/>
        </authorList>
    </citation>
    <scope>NUCLEOTIDE SEQUENCE [LARGE SCALE GENOMIC DNA]</scope>
    <source>
        <strain evidence="3 4">JCM 13250</strain>
    </source>
</reference>
<sequence length="117" mass="12144">MTTQPEATPPDGHYPPAYPPAYSSTYIPPSPVSSVRSTNRLAILALIMAFVFPPAGIVLGHVAKRQIRATGDEGDGLATAGLIAGYAITGVVLASCCGLIVFELMDINGTFGDPAQR</sequence>
<dbReference type="InterPro" id="IPR025241">
    <property type="entry name" value="DUF4190"/>
</dbReference>
<dbReference type="EMBL" id="BAAALT010000056">
    <property type="protein sequence ID" value="GAA1800355.1"/>
    <property type="molecule type" value="Genomic_DNA"/>
</dbReference>
<evidence type="ECO:0000313" key="4">
    <source>
        <dbReference type="Proteomes" id="UP001500218"/>
    </source>
</evidence>
<keyword evidence="1" id="KW-1133">Transmembrane helix</keyword>
<gene>
    <name evidence="3" type="ORF">GCM10009682_22450</name>
</gene>
<organism evidence="3 4">
    <name type="scientific">Luedemannella flava</name>
    <dbReference type="NCBI Taxonomy" id="349316"/>
    <lineage>
        <taxon>Bacteria</taxon>
        <taxon>Bacillati</taxon>
        <taxon>Actinomycetota</taxon>
        <taxon>Actinomycetes</taxon>
        <taxon>Micromonosporales</taxon>
        <taxon>Micromonosporaceae</taxon>
        <taxon>Luedemannella</taxon>
    </lineage>
</organism>
<evidence type="ECO:0000256" key="1">
    <source>
        <dbReference type="SAM" id="Phobius"/>
    </source>
</evidence>